<dbReference type="AlphaFoldDB" id="A0A1X2LUL8"/>
<organism evidence="1 2">
    <name type="scientific">Mycobacterium decipiens</name>
    <dbReference type="NCBI Taxonomy" id="1430326"/>
    <lineage>
        <taxon>Bacteria</taxon>
        <taxon>Bacillati</taxon>
        <taxon>Actinomycetota</taxon>
        <taxon>Actinomycetes</taxon>
        <taxon>Mycobacteriales</taxon>
        <taxon>Mycobacteriaceae</taxon>
        <taxon>Mycobacterium</taxon>
    </lineage>
</organism>
<dbReference type="STRING" id="1430326.B8W66_12235"/>
<dbReference type="Gene3D" id="3.40.50.720">
    <property type="entry name" value="NAD(P)-binding Rossmann-like Domain"/>
    <property type="match status" value="1"/>
</dbReference>
<reference evidence="1 2" key="1">
    <citation type="submission" date="2017-04" db="EMBL/GenBank/DDBJ databases">
        <title>The new phylogeny of genus Mycobacterium.</title>
        <authorList>
            <person name="Tortoli E."/>
            <person name="Trovato A."/>
            <person name="Cirillo D.M."/>
        </authorList>
    </citation>
    <scope>NUCLEOTIDE SEQUENCE [LARGE SCALE GENOMIC DNA]</scope>
    <source>
        <strain evidence="1 2">TBL 1200985</strain>
    </source>
</reference>
<evidence type="ECO:0000313" key="2">
    <source>
        <dbReference type="Proteomes" id="UP000193247"/>
    </source>
</evidence>
<dbReference type="GO" id="GO:0005737">
    <property type="term" value="C:cytoplasm"/>
    <property type="evidence" value="ECO:0007669"/>
    <property type="project" value="TreeGrafter"/>
</dbReference>
<dbReference type="InterPro" id="IPR003462">
    <property type="entry name" value="ODC_Mu_crystall"/>
</dbReference>
<dbReference type="InterPro" id="IPR036291">
    <property type="entry name" value="NAD(P)-bd_dom_sf"/>
</dbReference>
<dbReference type="EMBL" id="NCXP01000012">
    <property type="protein sequence ID" value="OSC40645.1"/>
    <property type="molecule type" value="Genomic_DNA"/>
</dbReference>
<dbReference type="Proteomes" id="UP000193247">
    <property type="component" value="Unassembled WGS sequence"/>
</dbReference>
<proteinExistence type="predicted"/>
<dbReference type="PANTHER" id="PTHR13812">
    <property type="entry name" value="KETIMINE REDUCTASE MU-CRYSTALLIN"/>
    <property type="match status" value="1"/>
</dbReference>
<gene>
    <name evidence="1" type="ORF">B8W66_12235</name>
</gene>
<keyword evidence="2" id="KW-1185">Reference proteome</keyword>
<dbReference type="Pfam" id="PF02423">
    <property type="entry name" value="OCD_Mu_crystall"/>
    <property type="match status" value="1"/>
</dbReference>
<protein>
    <submittedName>
        <fullName evidence="1">Ornithine cyclodeaminase</fullName>
    </submittedName>
</protein>
<sequence length="317" mass="32889">MTTTRSVDFISAQAVSAALTPARAVQAIEDALRAGLDPAGDFQRTVLDVAHGQLLVMPSQSSSSVGVKVATVAPANPGRDLPLVQAIYILFDGNTLSPRVFIDGAALTTLRTPAVSIAAVKPALLRASTPLHVTVFGAGPQGVAHVDTIADVVGQTRQIASTTYVVRHPDIARLPPQAHVVHAQSPEAISAVERADVIVCATGSAVPVFDSRVAKRDVIVMAVGSHRPDRREVDSALCARAQVIVEDPQTALREGGDVVLAIAESGLTAGQLIPMKDVVTGTSPLHADRAVFFKSTGMGWEDAVVAEAIVSGTLDAT</sequence>
<dbReference type="OrthoDB" id="4311033at2"/>
<dbReference type="RefSeq" id="WP_085325288.1">
    <property type="nucleotide sequence ID" value="NZ_NCXP01000012.1"/>
</dbReference>
<evidence type="ECO:0000313" key="1">
    <source>
        <dbReference type="EMBL" id="OSC40645.1"/>
    </source>
</evidence>
<dbReference type="PANTHER" id="PTHR13812:SF19">
    <property type="entry name" value="KETIMINE REDUCTASE MU-CRYSTALLIN"/>
    <property type="match status" value="1"/>
</dbReference>
<dbReference type="PIRSF" id="PIRSF001439">
    <property type="entry name" value="CryM"/>
    <property type="match status" value="1"/>
</dbReference>
<comment type="caution">
    <text evidence="1">The sequence shown here is derived from an EMBL/GenBank/DDBJ whole genome shotgun (WGS) entry which is preliminary data.</text>
</comment>
<name>A0A1X2LUL8_9MYCO</name>
<accession>A0A1X2LUL8</accession>
<dbReference type="SUPFAM" id="SSF51735">
    <property type="entry name" value="NAD(P)-binding Rossmann-fold domains"/>
    <property type="match status" value="1"/>
</dbReference>
<dbReference type="InterPro" id="IPR023401">
    <property type="entry name" value="ODC_N"/>
</dbReference>
<dbReference type="Gene3D" id="3.30.1780.10">
    <property type="entry name" value="ornithine cyclodeaminase, domain 1"/>
    <property type="match status" value="1"/>
</dbReference>